<protein>
    <submittedName>
        <fullName evidence="1">Inhibitor of sigma-G Gin</fullName>
    </submittedName>
</protein>
<dbReference type="Pfam" id="PF10764">
    <property type="entry name" value="Gin"/>
    <property type="match status" value="1"/>
</dbReference>
<dbReference type="AlphaFoldDB" id="A0A2W1L9T0"/>
<dbReference type="OrthoDB" id="2886653at2"/>
<evidence type="ECO:0000313" key="2">
    <source>
        <dbReference type="Proteomes" id="UP000249522"/>
    </source>
</evidence>
<dbReference type="EMBL" id="QKRB01000048">
    <property type="protein sequence ID" value="PZD94890.1"/>
    <property type="molecule type" value="Genomic_DNA"/>
</dbReference>
<keyword evidence="2" id="KW-1185">Reference proteome</keyword>
<proteinExistence type="predicted"/>
<reference evidence="1 2" key="1">
    <citation type="submission" date="2018-06" db="EMBL/GenBank/DDBJ databases">
        <title>Paenibacillus imtechensis sp. nov.</title>
        <authorList>
            <person name="Pinnaka A.K."/>
            <person name="Singh H."/>
            <person name="Kaur M."/>
        </authorList>
    </citation>
    <scope>NUCLEOTIDE SEQUENCE [LARGE SCALE GENOMIC DNA]</scope>
    <source>
        <strain evidence="1 2">SMB1</strain>
    </source>
</reference>
<sequence>MYEVDTQHCIICGQEKADGIRIITGFVCEGCEAEMVRTDVKDDKYLFFVHQLKQIWIQKNA</sequence>
<evidence type="ECO:0000313" key="1">
    <source>
        <dbReference type="EMBL" id="PZD94890.1"/>
    </source>
</evidence>
<dbReference type="RefSeq" id="WP_111147699.1">
    <property type="nucleotide sequence ID" value="NZ_QKRB01000048.1"/>
</dbReference>
<comment type="caution">
    <text evidence="1">The sequence shown here is derived from an EMBL/GenBank/DDBJ whole genome shotgun (WGS) entry which is preliminary data.</text>
</comment>
<organism evidence="1 2">
    <name type="scientific">Paenibacillus sambharensis</name>
    <dbReference type="NCBI Taxonomy" id="1803190"/>
    <lineage>
        <taxon>Bacteria</taxon>
        <taxon>Bacillati</taxon>
        <taxon>Bacillota</taxon>
        <taxon>Bacilli</taxon>
        <taxon>Bacillales</taxon>
        <taxon>Paenibacillaceae</taxon>
        <taxon>Paenibacillus</taxon>
    </lineage>
</organism>
<name>A0A2W1L9T0_9BACL</name>
<dbReference type="InterPro" id="IPR019700">
    <property type="entry name" value="Sigma-G_inhibitor_Gin"/>
</dbReference>
<gene>
    <name evidence="1" type="ORF">DNH61_16060</name>
</gene>
<dbReference type="Proteomes" id="UP000249522">
    <property type="component" value="Unassembled WGS sequence"/>
</dbReference>
<accession>A0A2W1L9T0</accession>